<evidence type="ECO:0000313" key="12">
    <source>
        <dbReference type="Proteomes" id="UP000518752"/>
    </source>
</evidence>
<dbReference type="GO" id="GO:0016705">
    <property type="term" value="F:oxidoreductase activity, acting on paired donors, with incorporation or reduction of molecular oxygen"/>
    <property type="evidence" value="ECO:0007669"/>
    <property type="project" value="InterPro"/>
</dbReference>
<dbReference type="Pfam" id="PF00067">
    <property type="entry name" value="p450"/>
    <property type="match status" value="2"/>
</dbReference>
<evidence type="ECO:0000256" key="6">
    <source>
        <dbReference type="ARBA" id="ARBA00023002"/>
    </source>
</evidence>
<dbReference type="PROSITE" id="PS00086">
    <property type="entry name" value="CYTOCHROME_P450"/>
    <property type="match status" value="1"/>
</dbReference>
<keyword evidence="8 10" id="KW-0503">Monooxygenase</keyword>
<dbReference type="GO" id="GO:0005506">
    <property type="term" value="F:iron ion binding"/>
    <property type="evidence" value="ECO:0007669"/>
    <property type="project" value="InterPro"/>
</dbReference>
<evidence type="ECO:0000256" key="10">
    <source>
        <dbReference type="RuleBase" id="RU000461"/>
    </source>
</evidence>
<dbReference type="PANTHER" id="PTHR46300:SF7">
    <property type="entry name" value="P450, PUTATIVE (EUROFUNG)-RELATED"/>
    <property type="match status" value="1"/>
</dbReference>
<dbReference type="GO" id="GO:0020037">
    <property type="term" value="F:heme binding"/>
    <property type="evidence" value="ECO:0007669"/>
    <property type="project" value="InterPro"/>
</dbReference>
<keyword evidence="12" id="KW-1185">Reference proteome</keyword>
<evidence type="ECO:0008006" key="13">
    <source>
        <dbReference type="Google" id="ProtNLM"/>
    </source>
</evidence>
<evidence type="ECO:0000313" key="11">
    <source>
        <dbReference type="EMBL" id="KAF5385610.1"/>
    </source>
</evidence>
<accession>A0A8H5M8V5</accession>
<keyword evidence="7 9" id="KW-0408">Iron</keyword>
<dbReference type="PRINTS" id="PR00463">
    <property type="entry name" value="EP450I"/>
</dbReference>
<evidence type="ECO:0000256" key="7">
    <source>
        <dbReference type="ARBA" id="ARBA00023004"/>
    </source>
</evidence>
<dbReference type="AlphaFoldDB" id="A0A8H5M8V5"/>
<sequence>MNIQVSILVSVALISSVLFLRRRRTPRLPYPPGPMVTDIPIFNSWVQYQKWGEEYGPIIYIGNRNILIINDLQVAVDLLEKRASIYSDRESSVILRLSNVENTDWALQRYSDKWRKNRKTFLQTFRQAAVHRFYPTQYKEVYLFLQRLLTAPDEFMQHTMALSQRSIYTGLYGLDVEARDPLARKTLAMLEDLSLTQLPGAFPLLARFPWLRFFPSWFPGCDFKQFAQHLRKEVTETASIPFDLAVNNRKSGKSTAILADLAAENEQNPEQIERLKAMGTRLKQRCIPMAAGADTIIRLRPYQTGASVSSFLLAMVMHPDVQARGQEEIDRIVGPDRLPTFEDRLSLPFVESIYRCVVIPNIWAMNRDPSRYPDPNVFRPERFLELPNGPFTSINDISAFGFGRRICPGRYMADNTVWLAIASVLATLTLGKAKDEEGNEVKVSGEFTDAFLRFDFPFFIVSIHTDTAFVTVYYPKVIQNRTNAPSSLALSTRKS</sequence>
<name>A0A8H5M8V5_9AGAR</name>
<dbReference type="Proteomes" id="UP000518752">
    <property type="component" value="Unassembled WGS sequence"/>
</dbReference>
<dbReference type="OrthoDB" id="3934656at2759"/>
<organism evidence="11 12">
    <name type="scientific">Collybiopsis confluens</name>
    <dbReference type="NCBI Taxonomy" id="2823264"/>
    <lineage>
        <taxon>Eukaryota</taxon>
        <taxon>Fungi</taxon>
        <taxon>Dikarya</taxon>
        <taxon>Basidiomycota</taxon>
        <taxon>Agaricomycotina</taxon>
        <taxon>Agaricomycetes</taxon>
        <taxon>Agaricomycetidae</taxon>
        <taxon>Agaricales</taxon>
        <taxon>Marasmiineae</taxon>
        <taxon>Omphalotaceae</taxon>
        <taxon>Collybiopsis</taxon>
    </lineage>
</organism>
<keyword evidence="6 10" id="KW-0560">Oxidoreductase</keyword>
<keyword evidence="5 9" id="KW-0479">Metal-binding</keyword>
<gene>
    <name evidence="11" type="ORF">D9757_006785</name>
</gene>
<dbReference type="Gene3D" id="1.10.630.10">
    <property type="entry name" value="Cytochrome P450"/>
    <property type="match status" value="2"/>
</dbReference>
<dbReference type="InterPro" id="IPR017972">
    <property type="entry name" value="Cyt_P450_CS"/>
</dbReference>
<feature type="binding site" description="axial binding residue" evidence="9">
    <location>
        <position position="407"/>
    </location>
    <ligand>
        <name>heme</name>
        <dbReference type="ChEBI" id="CHEBI:30413"/>
    </ligand>
    <ligandPart>
        <name>Fe</name>
        <dbReference type="ChEBI" id="CHEBI:18248"/>
    </ligandPart>
</feature>
<evidence type="ECO:0000256" key="1">
    <source>
        <dbReference type="ARBA" id="ARBA00001971"/>
    </source>
</evidence>
<dbReference type="EMBL" id="JAACJN010000039">
    <property type="protein sequence ID" value="KAF5385610.1"/>
    <property type="molecule type" value="Genomic_DNA"/>
</dbReference>
<evidence type="ECO:0000256" key="2">
    <source>
        <dbReference type="ARBA" id="ARBA00005179"/>
    </source>
</evidence>
<dbReference type="SUPFAM" id="SSF48264">
    <property type="entry name" value="Cytochrome P450"/>
    <property type="match status" value="1"/>
</dbReference>
<comment type="similarity">
    <text evidence="3 10">Belongs to the cytochrome P450 family.</text>
</comment>
<dbReference type="InterPro" id="IPR050364">
    <property type="entry name" value="Cytochrome_P450_fung"/>
</dbReference>
<evidence type="ECO:0000256" key="4">
    <source>
        <dbReference type="ARBA" id="ARBA00022617"/>
    </source>
</evidence>
<evidence type="ECO:0000256" key="5">
    <source>
        <dbReference type="ARBA" id="ARBA00022723"/>
    </source>
</evidence>
<dbReference type="GO" id="GO:0004497">
    <property type="term" value="F:monooxygenase activity"/>
    <property type="evidence" value="ECO:0007669"/>
    <property type="project" value="UniProtKB-KW"/>
</dbReference>
<comment type="cofactor">
    <cofactor evidence="1 9">
        <name>heme</name>
        <dbReference type="ChEBI" id="CHEBI:30413"/>
    </cofactor>
</comment>
<dbReference type="InterPro" id="IPR036396">
    <property type="entry name" value="Cyt_P450_sf"/>
</dbReference>
<proteinExistence type="inferred from homology"/>
<evidence type="ECO:0000256" key="9">
    <source>
        <dbReference type="PIRSR" id="PIRSR602401-1"/>
    </source>
</evidence>
<dbReference type="PANTHER" id="PTHR46300">
    <property type="entry name" value="P450, PUTATIVE (EUROFUNG)-RELATED-RELATED"/>
    <property type="match status" value="1"/>
</dbReference>
<dbReference type="InterPro" id="IPR001128">
    <property type="entry name" value="Cyt_P450"/>
</dbReference>
<evidence type="ECO:0000256" key="8">
    <source>
        <dbReference type="ARBA" id="ARBA00023033"/>
    </source>
</evidence>
<dbReference type="InterPro" id="IPR002401">
    <property type="entry name" value="Cyt_P450_E_grp-I"/>
</dbReference>
<comment type="caution">
    <text evidence="11">The sequence shown here is derived from an EMBL/GenBank/DDBJ whole genome shotgun (WGS) entry which is preliminary data.</text>
</comment>
<protein>
    <recommendedName>
        <fullName evidence="13">Cytochrome P450</fullName>
    </recommendedName>
</protein>
<evidence type="ECO:0000256" key="3">
    <source>
        <dbReference type="ARBA" id="ARBA00010617"/>
    </source>
</evidence>
<comment type="pathway">
    <text evidence="2">Secondary metabolite biosynthesis.</text>
</comment>
<reference evidence="11 12" key="1">
    <citation type="journal article" date="2020" name="ISME J.">
        <title>Uncovering the hidden diversity of litter-decomposition mechanisms in mushroom-forming fungi.</title>
        <authorList>
            <person name="Floudas D."/>
            <person name="Bentzer J."/>
            <person name="Ahren D."/>
            <person name="Johansson T."/>
            <person name="Persson P."/>
            <person name="Tunlid A."/>
        </authorList>
    </citation>
    <scope>NUCLEOTIDE SEQUENCE [LARGE SCALE GENOMIC DNA]</scope>
    <source>
        <strain evidence="11 12">CBS 406.79</strain>
    </source>
</reference>
<keyword evidence="4 9" id="KW-0349">Heme</keyword>